<evidence type="ECO:0000313" key="2">
    <source>
        <dbReference type="Proteomes" id="UP000675881"/>
    </source>
</evidence>
<organism evidence="1 2">
    <name type="scientific">Lepeophtheirus salmonis</name>
    <name type="common">Salmon louse</name>
    <name type="synonym">Caligus salmonis</name>
    <dbReference type="NCBI Taxonomy" id="72036"/>
    <lineage>
        <taxon>Eukaryota</taxon>
        <taxon>Metazoa</taxon>
        <taxon>Ecdysozoa</taxon>
        <taxon>Arthropoda</taxon>
        <taxon>Crustacea</taxon>
        <taxon>Multicrustacea</taxon>
        <taxon>Hexanauplia</taxon>
        <taxon>Copepoda</taxon>
        <taxon>Siphonostomatoida</taxon>
        <taxon>Caligidae</taxon>
        <taxon>Lepeophtheirus</taxon>
    </lineage>
</organism>
<protein>
    <submittedName>
        <fullName evidence="1">(salmon louse) hypothetical protein</fullName>
    </submittedName>
</protein>
<accession>A0A7R8CQS4</accession>
<reference evidence="1" key="1">
    <citation type="submission" date="2021-02" db="EMBL/GenBank/DDBJ databases">
        <authorList>
            <person name="Bekaert M."/>
        </authorList>
    </citation>
    <scope>NUCLEOTIDE SEQUENCE</scope>
    <source>
        <strain evidence="1">IoA-00</strain>
    </source>
</reference>
<keyword evidence="2" id="KW-1185">Reference proteome</keyword>
<dbReference type="Proteomes" id="UP000675881">
    <property type="component" value="Chromosome 3"/>
</dbReference>
<dbReference type="EMBL" id="HG994582">
    <property type="protein sequence ID" value="CAF2898160.1"/>
    <property type="molecule type" value="Genomic_DNA"/>
</dbReference>
<gene>
    <name evidence="1" type="ORF">LSAA_8042</name>
</gene>
<name>A0A7R8CQS4_LEPSM</name>
<evidence type="ECO:0000313" key="1">
    <source>
        <dbReference type="EMBL" id="CAF2898160.1"/>
    </source>
</evidence>
<sequence length="108" mass="12313">MREKSACDDDEKKEFFHQIRKVLVNCKVSEIFSPPPGLDRQTFTSEINPKYHRRTPRGSISLQGDGKAPTATSCLHKKEIDDDVNEITPLLCVDSGLLPWRCRSKINK</sequence>
<proteinExistence type="predicted"/>
<dbReference type="AlphaFoldDB" id="A0A7R8CQS4"/>